<accession>A0A9P5BPL3</accession>
<sequence>MLSECLLLAPAWNVRSSLPPPVVQLNTALSQTRQGRGYATPRSFPTRFPALPGHGTCCSPKKPSFIPTRPGTHRISILLPTRQTTFV</sequence>
<evidence type="ECO:0000313" key="1">
    <source>
        <dbReference type="EMBL" id="KAF4844645.1"/>
    </source>
</evidence>
<name>A0A9P5BPL3_COLSI</name>
<dbReference type="AlphaFoldDB" id="A0A9P5BPL3"/>
<dbReference type="EMBL" id="QPMT01000076">
    <property type="protein sequence ID" value="KAF4844645.1"/>
    <property type="molecule type" value="Genomic_DNA"/>
</dbReference>
<evidence type="ECO:0000313" key="2">
    <source>
        <dbReference type="Proteomes" id="UP000711996"/>
    </source>
</evidence>
<organism evidence="1 2">
    <name type="scientific">Colletotrichum siamense</name>
    <name type="common">Anthracnose fungus</name>
    <dbReference type="NCBI Taxonomy" id="690259"/>
    <lineage>
        <taxon>Eukaryota</taxon>
        <taxon>Fungi</taxon>
        <taxon>Dikarya</taxon>
        <taxon>Ascomycota</taxon>
        <taxon>Pezizomycotina</taxon>
        <taxon>Sordariomycetes</taxon>
        <taxon>Hypocreomycetidae</taxon>
        <taxon>Glomerellales</taxon>
        <taxon>Glomerellaceae</taxon>
        <taxon>Colletotrichum</taxon>
        <taxon>Colletotrichum gloeosporioides species complex</taxon>
    </lineage>
</organism>
<comment type="caution">
    <text evidence="1">The sequence shown here is derived from an EMBL/GenBank/DDBJ whole genome shotgun (WGS) entry which is preliminary data.</text>
</comment>
<dbReference type="OrthoDB" id="10540581at2759"/>
<reference evidence="1" key="1">
    <citation type="submission" date="2019-06" db="EMBL/GenBank/DDBJ databases">
        <authorList>
            <person name="Gan P."/>
            <person name="Shirasu K."/>
        </authorList>
    </citation>
    <scope>NUCLEOTIDE SEQUENCE [LARGE SCALE GENOMIC DNA]</scope>
    <source>
        <strain evidence="1">CAD2</strain>
    </source>
</reference>
<gene>
    <name evidence="1" type="ORF">CGCSCA2_v013878</name>
</gene>
<proteinExistence type="predicted"/>
<keyword evidence="2" id="KW-1185">Reference proteome</keyword>
<dbReference type="Proteomes" id="UP000711996">
    <property type="component" value="Unassembled WGS sequence"/>
</dbReference>
<protein>
    <submittedName>
        <fullName evidence="1">Uncharacterized protein</fullName>
    </submittedName>
</protein>